<evidence type="ECO:0000313" key="4">
    <source>
        <dbReference type="EMBL" id="MBS2548795.1"/>
    </source>
</evidence>
<organism evidence="4 5">
    <name type="scientific">Catenulispora pinistramenti</name>
    <dbReference type="NCBI Taxonomy" id="2705254"/>
    <lineage>
        <taxon>Bacteria</taxon>
        <taxon>Bacillati</taxon>
        <taxon>Actinomycetota</taxon>
        <taxon>Actinomycetes</taxon>
        <taxon>Catenulisporales</taxon>
        <taxon>Catenulisporaceae</taxon>
        <taxon>Catenulispora</taxon>
    </lineage>
</organism>
<dbReference type="Pfam" id="PF10145">
    <property type="entry name" value="PhageMin_Tail"/>
    <property type="match status" value="1"/>
</dbReference>
<feature type="domain" description="Phage tail tape measure protein" evidence="3">
    <location>
        <begin position="99"/>
        <end position="279"/>
    </location>
</feature>
<dbReference type="InterPro" id="IPR010090">
    <property type="entry name" value="Phage_tape_meas"/>
</dbReference>
<evidence type="ECO:0000313" key="5">
    <source>
        <dbReference type="Proteomes" id="UP000730482"/>
    </source>
</evidence>
<dbReference type="EMBL" id="JAAFYZ010000056">
    <property type="protein sequence ID" value="MBS2548795.1"/>
    <property type="molecule type" value="Genomic_DNA"/>
</dbReference>
<feature type="transmembrane region" description="Helical" evidence="2">
    <location>
        <begin position="460"/>
        <end position="479"/>
    </location>
</feature>
<feature type="transmembrane region" description="Helical" evidence="2">
    <location>
        <begin position="570"/>
        <end position="595"/>
    </location>
</feature>
<dbReference type="RefSeq" id="WP_212010373.1">
    <property type="nucleotide sequence ID" value="NZ_JAAFYZ010000056.1"/>
</dbReference>
<evidence type="ECO:0000256" key="1">
    <source>
        <dbReference type="ARBA" id="ARBA00022612"/>
    </source>
</evidence>
<comment type="caution">
    <text evidence="4">The sequence shown here is derived from an EMBL/GenBank/DDBJ whole genome shotgun (WGS) entry which is preliminary data.</text>
</comment>
<feature type="transmembrane region" description="Helical" evidence="2">
    <location>
        <begin position="602"/>
        <end position="621"/>
    </location>
</feature>
<dbReference type="Proteomes" id="UP000730482">
    <property type="component" value="Unassembled WGS sequence"/>
</dbReference>
<sequence>MALPKLFLEVVGVGGSVNSMLRGMGRDIEAATATGTTSLDRLKTVGTAALLGLSEGAVMAGAKTVSMAGDFNAGMTSLETGAGELHSNLKLVSSGVLDMAGQVGESTKSLTDGLYMIESAGYHGADGLTVLKNSAEGAKVGNADLETIADAVTTSLNAYHEKASDSATVTNELIATVANGKTHMEDLAGSLATVVPAASAAHLSLEQVLGAMATETGEGTKAADAATYLKQTITQLSNPTGKATQEMKGLGLSATDISEHLGQRGLTGTLQLLTDAIDRKMGPSGTVIIETLAKASKNTTEYQKALANLSPAQQTYIGALADMVGGSKSMQAALELSGANMATFKGNVDAVSTAAKNGAGQITGWAQVQQTYNQRLSEAKGQVEALGIRIGTGLLPWVSRAVGWFSTSVTWLTKHKTAGEAVAIVVGGVMVTALAAYAVKGAISVGTTIANTGALVANKAASIASAVATRALTAATWLLDAAMDANPIMLVVLALVAIGAALYEAYQHSTTFRQIIQAAFREVGKIALWLWHEVFEPAFRGIAAVTMWLYNNGIRPTFRLLSAAVRDTGAVLVWLWHSVAEPVFRGIGAVLAFWWNDFAWPIIKIHIAMLRLTAAVLLWLWRDVAEPVFRGIGAVVTWWWNSAVKPSFNLVVAIIRTTGAVLTWLWHNAAEPAFHGIAVAASFLYDHGVKPTLGLIKTIVTDTGNVLLWLWHNVAEPVFSGIGTALSFAWNHVMKPVFDTMKRVIDDVGGAISKVGGAFKSISGAVSGGLNSVSSLLGFDDGGPVPGAPGAPMLAVVHGGEYVLSRDMLAGRAGAGGSGPVPISAGSGAGGIVINVQGSVLTDRDLASTMQRVMLQQGARFSTSYTPFHR</sequence>
<dbReference type="PANTHER" id="PTHR37813">
    <property type="entry name" value="FELS-2 PROPHAGE PROTEIN"/>
    <property type="match status" value="1"/>
</dbReference>
<proteinExistence type="predicted"/>
<name>A0ABS5KRX0_9ACTN</name>
<feature type="transmembrane region" description="Helical" evidence="2">
    <location>
        <begin position="421"/>
        <end position="439"/>
    </location>
</feature>
<keyword evidence="2" id="KW-0472">Membrane</keyword>
<keyword evidence="2" id="KW-0812">Transmembrane</keyword>
<protein>
    <submittedName>
        <fullName evidence="4">Phage tail tape measure protein</fullName>
    </submittedName>
</protein>
<keyword evidence="1" id="KW-1188">Viral release from host cell</keyword>
<gene>
    <name evidence="4" type="ORF">KGQ19_18170</name>
</gene>
<reference evidence="4 5" key="1">
    <citation type="submission" date="2020-02" db="EMBL/GenBank/DDBJ databases">
        <title>Acidophilic actinobacteria isolated from forest soil.</title>
        <authorList>
            <person name="Golinska P."/>
        </authorList>
    </citation>
    <scope>NUCLEOTIDE SEQUENCE [LARGE SCALE GENOMIC DNA]</scope>
    <source>
        <strain evidence="4 5">NL8</strain>
    </source>
</reference>
<evidence type="ECO:0000259" key="3">
    <source>
        <dbReference type="Pfam" id="PF10145"/>
    </source>
</evidence>
<accession>A0ABS5KRX0</accession>
<dbReference type="PANTHER" id="PTHR37813:SF1">
    <property type="entry name" value="FELS-2 PROPHAGE PROTEIN"/>
    <property type="match status" value="1"/>
</dbReference>
<evidence type="ECO:0000256" key="2">
    <source>
        <dbReference type="SAM" id="Phobius"/>
    </source>
</evidence>
<dbReference type="NCBIfam" id="TIGR01760">
    <property type="entry name" value="tape_meas_TP901"/>
    <property type="match status" value="1"/>
</dbReference>
<keyword evidence="5" id="KW-1185">Reference proteome</keyword>
<keyword evidence="2" id="KW-1133">Transmembrane helix</keyword>
<feature type="transmembrane region" description="Helical" evidence="2">
    <location>
        <begin position="485"/>
        <end position="506"/>
    </location>
</feature>